<keyword evidence="7 10" id="KW-0472">Membrane</keyword>
<dbReference type="EMBL" id="AJVK01015088">
    <property type="status" value="NOT_ANNOTATED_CDS"/>
    <property type="molecule type" value="Genomic_DNA"/>
</dbReference>
<keyword evidence="8 10" id="KW-0675">Receptor</keyword>
<feature type="transmembrane region" description="Helical" evidence="10">
    <location>
        <begin position="62"/>
        <end position="87"/>
    </location>
</feature>
<comment type="caution">
    <text evidence="10">Lacks conserved residue(s) required for the propagation of feature annotation.</text>
</comment>
<reference evidence="11" key="1">
    <citation type="submission" date="2022-08" db="UniProtKB">
        <authorList>
            <consortium name="EnsemblMetazoa"/>
        </authorList>
    </citation>
    <scope>IDENTIFICATION</scope>
    <source>
        <strain evidence="11">Israel</strain>
    </source>
</reference>
<dbReference type="GO" id="GO:0005549">
    <property type="term" value="F:odorant binding"/>
    <property type="evidence" value="ECO:0007669"/>
    <property type="project" value="InterPro"/>
</dbReference>
<keyword evidence="5 10" id="KW-0552">Olfaction</keyword>
<evidence type="ECO:0000256" key="1">
    <source>
        <dbReference type="ARBA" id="ARBA00004651"/>
    </source>
</evidence>
<evidence type="ECO:0000256" key="8">
    <source>
        <dbReference type="ARBA" id="ARBA00023170"/>
    </source>
</evidence>
<dbReference type="PANTHER" id="PTHR21137:SF35">
    <property type="entry name" value="ODORANT RECEPTOR 19A-RELATED"/>
    <property type="match status" value="1"/>
</dbReference>
<dbReference type="GO" id="GO:0005886">
    <property type="term" value="C:plasma membrane"/>
    <property type="evidence" value="ECO:0007669"/>
    <property type="project" value="UniProtKB-SubCell"/>
</dbReference>
<dbReference type="GO" id="GO:0007165">
    <property type="term" value="P:signal transduction"/>
    <property type="evidence" value="ECO:0007669"/>
    <property type="project" value="UniProtKB-KW"/>
</dbReference>
<keyword evidence="12" id="KW-1185">Reference proteome</keyword>
<evidence type="ECO:0000256" key="10">
    <source>
        <dbReference type="RuleBase" id="RU351113"/>
    </source>
</evidence>
<dbReference type="EMBL" id="AJVK01015090">
    <property type="status" value="NOT_ANNOTATED_CDS"/>
    <property type="molecule type" value="Genomic_DNA"/>
</dbReference>
<evidence type="ECO:0000256" key="5">
    <source>
        <dbReference type="ARBA" id="ARBA00022725"/>
    </source>
</evidence>
<accession>A0A3F2ZEB2</accession>
<feature type="transmembrane region" description="Helical" evidence="10">
    <location>
        <begin position="260"/>
        <end position="282"/>
    </location>
</feature>
<dbReference type="EMBL" id="AJVK01015089">
    <property type="status" value="NOT_ANNOTATED_CDS"/>
    <property type="molecule type" value="Genomic_DNA"/>
</dbReference>
<protein>
    <recommendedName>
        <fullName evidence="10">Odorant receptor</fullName>
    </recommendedName>
</protein>
<keyword evidence="2" id="KW-1003">Cell membrane</keyword>
<dbReference type="Proteomes" id="UP000092462">
    <property type="component" value="Unassembled WGS sequence"/>
</dbReference>
<proteinExistence type="inferred from homology"/>
<evidence type="ECO:0000313" key="11">
    <source>
        <dbReference type="EnsemblMetazoa" id="PPAI013156-PA"/>
    </source>
</evidence>
<dbReference type="EnsemblMetazoa" id="PPAI013156-RA">
    <property type="protein sequence ID" value="PPAI013156-PA"/>
    <property type="gene ID" value="PPAI013156"/>
</dbReference>
<keyword evidence="6 10" id="KW-1133">Transmembrane helix</keyword>
<organism evidence="11 12">
    <name type="scientific">Phlebotomus papatasi</name>
    <name type="common">Sandfly</name>
    <dbReference type="NCBI Taxonomy" id="29031"/>
    <lineage>
        <taxon>Eukaryota</taxon>
        <taxon>Metazoa</taxon>
        <taxon>Ecdysozoa</taxon>
        <taxon>Arthropoda</taxon>
        <taxon>Hexapoda</taxon>
        <taxon>Insecta</taxon>
        <taxon>Pterygota</taxon>
        <taxon>Neoptera</taxon>
        <taxon>Endopterygota</taxon>
        <taxon>Diptera</taxon>
        <taxon>Nematocera</taxon>
        <taxon>Psychodoidea</taxon>
        <taxon>Psychodidae</taxon>
        <taxon>Phlebotomus</taxon>
        <taxon>Phlebotomus</taxon>
    </lineage>
</organism>
<dbReference type="Pfam" id="PF02949">
    <property type="entry name" value="7tm_6"/>
    <property type="match status" value="1"/>
</dbReference>
<feature type="transmembrane region" description="Helical" evidence="10">
    <location>
        <begin position="180"/>
        <end position="204"/>
    </location>
</feature>
<evidence type="ECO:0000256" key="9">
    <source>
        <dbReference type="ARBA" id="ARBA00023224"/>
    </source>
</evidence>
<sequence>MFRRIKTVADSRNHVVSLLRIVDLDPIVMDRRRTILFYACFIYPCFFHTFTLYTLYSNRNNIVPFLQCMSLWGAAGQCSFKTIIAYIHQKRIREMFDMITCKQTECEDDAEIYGNYLRWGKRLSFILKMLTYTLTSNFIFFSLYLLLGIAMKDRKFIFILNIPGLDPNPNAPFPNYEVQLTFQLVALYIGVFEVIGLDGLFAYFSMNAASIGESIIVTIERLSMMVDKERITSDETAKELKRIIHIHRNYLDFINLMDQIYNGMFLMQFGSFAFSGSLALYVGRISDWFAIYGIVVTSLFQLFFYNSLGSIIEAKNQAIAEALYSSSWFTMSISNRKMILFMLQRARTVPTLSVGHLAPLNLETGIAKFIDVNGQNQKRYSY</sequence>
<feature type="transmembrane region" description="Helical" evidence="10">
    <location>
        <begin position="288"/>
        <end position="305"/>
    </location>
</feature>
<evidence type="ECO:0000256" key="3">
    <source>
        <dbReference type="ARBA" id="ARBA00022606"/>
    </source>
</evidence>
<comment type="similarity">
    <text evidence="10">Belongs to the insect chemoreceptor superfamily. Heteromeric odorant receptor channel (TC 1.A.69) family.</text>
</comment>
<comment type="subcellular location">
    <subcellularLocation>
        <location evidence="1 10">Cell membrane</location>
        <topology evidence="1 10">Multi-pass membrane protein</topology>
    </subcellularLocation>
</comment>
<dbReference type="VEuPathDB" id="VectorBase:PPAI013156"/>
<feature type="transmembrane region" description="Helical" evidence="10">
    <location>
        <begin position="125"/>
        <end position="147"/>
    </location>
</feature>
<evidence type="ECO:0000256" key="7">
    <source>
        <dbReference type="ARBA" id="ARBA00023136"/>
    </source>
</evidence>
<dbReference type="GO" id="GO:0004984">
    <property type="term" value="F:olfactory receptor activity"/>
    <property type="evidence" value="ECO:0007669"/>
    <property type="project" value="InterPro"/>
</dbReference>
<evidence type="ECO:0000256" key="6">
    <source>
        <dbReference type="ARBA" id="ARBA00022989"/>
    </source>
</evidence>
<name>A0A3F2ZEB2_PHLPP</name>
<keyword evidence="9 10" id="KW-0807">Transducer</keyword>
<feature type="transmembrane region" description="Helical" evidence="10">
    <location>
        <begin position="35"/>
        <end position="56"/>
    </location>
</feature>
<keyword evidence="4 10" id="KW-0812">Transmembrane</keyword>
<dbReference type="AlphaFoldDB" id="A0A3F2ZEB2"/>
<dbReference type="VEuPathDB" id="VectorBase:PPAPM1_012126"/>
<evidence type="ECO:0000256" key="4">
    <source>
        <dbReference type="ARBA" id="ARBA00022692"/>
    </source>
</evidence>
<evidence type="ECO:0000313" key="12">
    <source>
        <dbReference type="Proteomes" id="UP000092462"/>
    </source>
</evidence>
<dbReference type="PANTHER" id="PTHR21137">
    <property type="entry name" value="ODORANT RECEPTOR"/>
    <property type="match status" value="1"/>
</dbReference>
<evidence type="ECO:0000256" key="2">
    <source>
        <dbReference type="ARBA" id="ARBA00022475"/>
    </source>
</evidence>
<keyword evidence="3 10" id="KW-0716">Sensory transduction</keyword>
<dbReference type="InterPro" id="IPR004117">
    <property type="entry name" value="7tm6_olfct_rcpt"/>
</dbReference>